<protein>
    <submittedName>
        <fullName evidence="2">Uncharacterized protein</fullName>
    </submittedName>
</protein>
<dbReference type="EMBL" id="MU825904">
    <property type="protein sequence ID" value="KAJ7383234.1"/>
    <property type="molecule type" value="Genomic_DNA"/>
</dbReference>
<feature type="compositionally biased region" description="Polar residues" evidence="1">
    <location>
        <begin position="113"/>
        <end position="125"/>
    </location>
</feature>
<gene>
    <name evidence="2" type="ORF">OS493_030038</name>
</gene>
<keyword evidence="3" id="KW-1185">Reference proteome</keyword>
<reference evidence="2" key="1">
    <citation type="submission" date="2023-01" db="EMBL/GenBank/DDBJ databases">
        <title>Genome assembly of the deep-sea coral Lophelia pertusa.</title>
        <authorList>
            <person name="Herrera S."/>
            <person name="Cordes E."/>
        </authorList>
    </citation>
    <scope>NUCLEOTIDE SEQUENCE</scope>
    <source>
        <strain evidence="2">USNM1676648</strain>
        <tissue evidence="2">Polyp</tissue>
    </source>
</reference>
<sequence length="125" mass="14703">MAPTLEELSLRYQTTCEKIQDSILIVESFMGAGQVFLFNLNREISVLKSIDLSSSENGVERFRNVLEEYQKMLTYEKTRRRLQDQIQKTDEKKTMKDRLKTNRQARKMLNPYQKKSSTAQSDKTD</sequence>
<organism evidence="2 3">
    <name type="scientific">Desmophyllum pertusum</name>
    <dbReference type="NCBI Taxonomy" id="174260"/>
    <lineage>
        <taxon>Eukaryota</taxon>
        <taxon>Metazoa</taxon>
        <taxon>Cnidaria</taxon>
        <taxon>Anthozoa</taxon>
        <taxon>Hexacorallia</taxon>
        <taxon>Scleractinia</taxon>
        <taxon>Caryophylliina</taxon>
        <taxon>Caryophylliidae</taxon>
        <taxon>Desmophyllum</taxon>
    </lineage>
</organism>
<proteinExistence type="predicted"/>
<evidence type="ECO:0000313" key="2">
    <source>
        <dbReference type="EMBL" id="KAJ7383234.1"/>
    </source>
</evidence>
<comment type="caution">
    <text evidence="2">The sequence shown here is derived from an EMBL/GenBank/DDBJ whole genome shotgun (WGS) entry which is preliminary data.</text>
</comment>
<name>A0A9X0D385_9CNID</name>
<feature type="region of interest" description="Disordered" evidence="1">
    <location>
        <begin position="81"/>
        <end position="125"/>
    </location>
</feature>
<accession>A0A9X0D385</accession>
<evidence type="ECO:0000313" key="3">
    <source>
        <dbReference type="Proteomes" id="UP001163046"/>
    </source>
</evidence>
<feature type="compositionally biased region" description="Basic and acidic residues" evidence="1">
    <location>
        <begin position="81"/>
        <end position="100"/>
    </location>
</feature>
<dbReference type="Proteomes" id="UP001163046">
    <property type="component" value="Unassembled WGS sequence"/>
</dbReference>
<evidence type="ECO:0000256" key="1">
    <source>
        <dbReference type="SAM" id="MobiDB-lite"/>
    </source>
</evidence>
<dbReference type="AlphaFoldDB" id="A0A9X0D385"/>